<comment type="caution">
    <text evidence="1">The sequence shown here is derived from an EMBL/GenBank/DDBJ whole genome shotgun (WGS) entry which is preliminary data.</text>
</comment>
<dbReference type="Proteomes" id="UP001604277">
    <property type="component" value="Unassembled WGS sequence"/>
</dbReference>
<keyword evidence="2" id="KW-1185">Reference proteome</keyword>
<gene>
    <name evidence="1" type="ORF">Fot_28360</name>
</gene>
<reference evidence="2" key="1">
    <citation type="submission" date="2024-07" db="EMBL/GenBank/DDBJ databases">
        <title>Two chromosome-level genome assemblies of Korean endemic species Abeliophyllum distichum and Forsythia ovata (Oleaceae).</title>
        <authorList>
            <person name="Jang H."/>
        </authorList>
    </citation>
    <scope>NUCLEOTIDE SEQUENCE [LARGE SCALE GENOMIC DNA]</scope>
</reference>
<accession>A0ABD1TNW3</accession>
<sequence length="116" mass="12939">MAKHAALDRIYVDLSAKVSSLSVEISCVGWCLIRSKRTMTSMRGGSNILSPSTTLFVYLLLKNLGIEYDLTNFNDTATSSVEWMLSELLKNPRVKGADDTNMLLSKSTLVWPKFCE</sequence>
<proteinExistence type="predicted"/>
<organism evidence="1 2">
    <name type="scientific">Forsythia ovata</name>
    <dbReference type="NCBI Taxonomy" id="205694"/>
    <lineage>
        <taxon>Eukaryota</taxon>
        <taxon>Viridiplantae</taxon>
        <taxon>Streptophyta</taxon>
        <taxon>Embryophyta</taxon>
        <taxon>Tracheophyta</taxon>
        <taxon>Spermatophyta</taxon>
        <taxon>Magnoliopsida</taxon>
        <taxon>eudicotyledons</taxon>
        <taxon>Gunneridae</taxon>
        <taxon>Pentapetalae</taxon>
        <taxon>asterids</taxon>
        <taxon>lamiids</taxon>
        <taxon>Lamiales</taxon>
        <taxon>Oleaceae</taxon>
        <taxon>Forsythieae</taxon>
        <taxon>Forsythia</taxon>
    </lineage>
</organism>
<name>A0ABD1TNW3_9LAMI</name>
<dbReference type="AlphaFoldDB" id="A0ABD1TNW3"/>
<protein>
    <submittedName>
        <fullName evidence="1">Uncharacterized protein</fullName>
    </submittedName>
</protein>
<evidence type="ECO:0000313" key="2">
    <source>
        <dbReference type="Proteomes" id="UP001604277"/>
    </source>
</evidence>
<evidence type="ECO:0000313" key="1">
    <source>
        <dbReference type="EMBL" id="KAL2514389.1"/>
    </source>
</evidence>
<dbReference type="EMBL" id="JBFOLJ010000008">
    <property type="protein sequence ID" value="KAL2514389.1"/>
    <property type="molecule type" value="Genomic_DNA"/>
</dbReference>